<dbReference type="Pfam" id="PF08541">
    <property type="entry name" value="ACP_syn_III_C"/>
    <property type="match status" value="1"/>
</dbReference>
<dbReference type="SUPFAM" id="SSF53901">
    <property type="entry name" value="Thiolase-like"/>
    <property type="match status" value="1"/>
</dbReference>
<evidence type="ECO:0000256" key="2">
    <source>
        <dbReference type="ARBA" id="ARBA00023315"/>
    </source>
</evidence>
<gene>
    <name evidence="4" type="ORF">NIIDMKKI_12290</name>
</gene>
<dbReference type="GO" id="GO:0016746">
    <property type="term" value="F:acyltransferase activity"/>
    <property type="evidence" value="ECO:0007669"/>
    <property type="project" value="UniProtKB-KW"/>
</dbReference>
<dbReference type="Gene3D" id="3.40.47.10">
    <property type="match status" value="2"/>
</dbReference>
<dbReference type="InterPro" id="IPR013747">
    <property type="entry name" value="ACP_syn_III_C"/>
</dbReference>
<keyword evidence="2" id="KW-0012">Acyltransferase</keyword>
<name>A0A7G1I6W2_MYCKA</name>
<dbReference type="AlphaFoldDB" id="A0A7G1I6W2"/>
<evidence type="ECO:0000313" key="5">
    <source>
        <dbReference type="Proteomes" id="UP000516380"/>
    </source>
</evidence>
<keyword evidence="1" id="KW-0808">Transferase</keyword>
<accession>A0A7G1I6W2</accession>
<protein>
    <recommendedName>
        <fullName evidence="3">Beta-ketoacyl-[acyl-carrier-protein] synthase III C-terminal domain-containing protein</fullName>
    </recommendedName>
</protein>
<proteinExistence type="predicted"/>
<organism evidence="4 5">
    <name type="scientific">Mycobacterium kansasii</name>
    <dbReference type="NCBI Taxonomy" id="1768"/>
    <lineage>
        <taxon>Bacteria</taxon>
        <taxon>Bacillati</taxon>
        <taxon>Actinomycetota</taxon>
        <taxon>Actinomycetes</taxon>
        <taxon>Mycobacteriales</taxon>
        <taxon>Mycobacteriaceae</taxon>
        <taxon>Mycobacterium</taxon>
    </lineage>
</organism>
<feature type="domain" description="Beta-ketoacyl-[acyl-carrier-protein] synthase III C-terminal" evidence="3">
    <location>
        <begin position="259"/>
        <end position="343"/>
    </location>
</feature>
<dbReference type="GO" id="GO:0044550">
    <property type="term" value="P:secondary metabolite biosynthetic process"/>
    <property type="evidence" value="ECO:0007669"/>
    <property type="project" value="TreeGrafter"/>
</dbReference>
<keyword evidence="5" id="KW-1185">Reference proteome</keyword>
<evidence type="ECO:0000259" key="3">
    <source>
        <dbReference type="Pfam" id="PF08541"/>
    </source>
</evidence>
<evidence type="ECO:0000256" key="1">
    <source>
        <dbReference type="ARBA" id="ARBA00022679"/>
    </source>
</evidence>
<evidence type="ECO:0000313" key="4">
    <source>
        <dbReference type="EMBL" id="BCI86023.1"/>
    </source>
</evidence>
<dbReference type="PANTHER" id="PTHR34069">
    <property type="entry name" value="3-OXOACYL-[ACYL-CARRIER-PROTEIN] SYNTHASE 3"/>
    <property type="match status" value="1"/>
</dbReference>
<sequence>MVFGISGTGQTIGTALYTFDDLPARMRRAPDNGRNRTFVSRRRPAELSAAAGVRIESIGTAPAQQHAPRSAVDLAAQAARRCLDRSGLDPAELGLVIYAGVYREDFMAEPAIAALVAHELGANEDIDSPYGPKTFAFDVLNGAVGFLNACQVGVQMIGAGKAEHVMIVAAEIENNSAGSGHPLYGVLETGSALILGRDAGHCGFGRFVFHHHPEYGAALETYLQQRDGKSWLQIDRDPHLAARYLDCIPAAVEELLKLEELDCSQIAAVFPPHLSLAGRAELAARLDIPVSRFVDLPTGSDAFSSCLPYGLECASRNQLVGPGDIGLIVSVGSGIEVGCTTYRF</sequence>
<reference evidence="4 5" key="1">
    <citation type="submission" date="2020-07" db="EMBL/GenBank/DDBJ databases">
        <title>Mycobacterium kansasii (former subtype) with zoonotic potential isolated from diseased indoor pet cat, Japan.</title>
        <authorList>
            <person name="Fukano H."/>
            <person name="Terazono T."/>
            <person name="Hoshino Y."/>
        </authorList>
    </citation>
    <scope>NUCLEOTIDE SEQUENCE [LARGE SCALE GENOMIC DNA]</scope>
    <source>
        <strain evidence="4 5">Kuro-I</strain>
    </source>
</reference>
<dbReference type="EMBL" id="AP023343">
    <property type="protein sequence ID" value="BCI86023.1"/>
    <property type="molecule type" value="Genomic_DNA"/>
</dbReference>
<dbReference type="PANTHER" id="PTHR34069:SF3">
    <property type="entry name" value="ACYL-COA:ACYL-COA ALKYLTRANSFERASE"/>
    <property type="match status" value="1"/>
</dbReference>
<dbReference type="InterPro" id="IPR016039">
    <property type="entry name" value="Thiolase-like"/>
</dbReference>
<dbReference type="Proteomes" id="UP000516380">
    <property type="component" value="Chromosome"/>
</dbReference>